<name>A0A5B0RWF8_PUCGR</name>
<gene>
    <name evidence="1" type="ORF">PGTUg99_018853</name>
</gene>
<reference evidence="1 2" key="1">
    <citation type="submission" date="2019-05" db="EMBL/GenBank/DDBJ databases">
        <title>Emergence of the Ug99 lineage of the wheat stem rust pathogen through somatic hybridization.</title>
        <authorList>
            <person name="Li F."/>
            <person name="Upadhyaya N.M."/>
            <person name="Sperschneider J."/>
            <person name="Matny O."/>
            <person name="Nguyen-Phuc H."/>
            <person name="Mago R."/>
            <person name="Raley C."/>
            <person name="Miller M.E."/>
            <person name="Silverstein K.A.T."/>
            <person name="Henningsen E."/>
            <person name="Hirsch C.D."/>
            <person name="Visser B."/>
            <person name="Pretorius Z.A."/>
            <person name="Steffenson B.J."/>
            <person name="Schwessinger B."/>
            <person name="Dodds P.N."/>
            <person name="Figueroa M."/>
        </authorList>
    </citation>
    <scope>NUCLEOTIDE SEQUENCE [LARGE SCALE GENOMIC DNA]</scope>
    <source>
        <strain evidence="1 2">Ug99</strain>
    </source>
</reference>
<proteinExistence type="predicted"/>
<organism evidence="1 2">
    <name type="scientific">Puccinia graminis f. sp. tritici</name>
    <dbReference type="NCBI Taxonomy" id="56615"/>
    <lineage>
        <taxon>Eukaryota</taxon>
        <taxon>Fungi</taxon>
        <taxon>Dikarya</taxon>
        <taxon>Basidiomycota</taxon>
        <taxon>Pucciniomycotina</taxon>
        <taxon>Pucciniomycetes</taxon>
        <taxon>Pucciniales</taxon>
        <taxon>Pucciniaceae</taxon>
        <taxon>Puccinia</taxon>
    </lineage>
</organism>
<dbReference type="Proteomes" id="UP000325313">
    <property type="component" value="Unassembled WGS sequence"/>
</dbReference>
<dbReference type="AlphaFoldDB" id="A0A5B0RWF8"/>
<protein>
    <submittedName>
        <fullName evidence="1">Uncharacterized protein</fullName>
    </submittedName>
</protein>
<dbReference type="PANTHER" id="PTHR33069:SF3">
    <property type="entry name" value="DYNEIN HEAVY CHAIN TAIL DOMAIN-CONTAINING PROTEIN"/>
    <property type="match status" value="1"/>
</dbReference>
<sequence>MRDMGNTVLFTTPASGIPWDTRIPARVLRKRGHPLAGIRQRIADIRNRYPETSSRSDPIPIPGIGSIFDPIPNKYRSGDRICYILETIDLRFLGKLIQTIEPSSTLPATVTVISINNLQISLQAPTLSLYGAPQEEICIKPYVVKLAQSVLPLVKLSKLLLNKLCLAPSYRAPFTIEGQMSLTQFNSLRNHTTDFFSNLHEMLEILVEVCRDFRASRASIVDVEHQLQRCLLSFDCCMETLRLRLVPCSPSNHFQPATTPQPEAEKTFNDWFSLLIDQVRLAAQNFRVEMGIFERKILNASSEY</sequence>
<evidence type="ECO:0000313" key="2">
    <source>
        <dbReference type="Proteomes" id="UP000325313"/>
    </source>
</evidence>
<dbReference type="PANTHER" id="PTHR33069">
    <property type="entry name" value="CHROMOSOME 7, WHOLE GENOME SHOTGUN SEQUENCE-RELATED"/>
    <property type="match status" value="1"/>
</dbReference>
<comment type="caution">
    <text evidence="1">The sequence shown here is derived from an EMBL/GenBank/DDBJ whole genome shotgun (WGS) entry which is preliminary data.</text>
</comment>
<evidence type="ECO:0000313" key="1">
    <source>
        <dbReference type="EMBL" id="KAA1130341.1"/>
    </source>
</evidence>
<dbReference type="EMBL" id="VDEP01000110">
    <property type="protein sequence ID" value="KAA1130341.1"/>
    <property type="molecule type" value="Genomic_DNA"/>
</dbReference>
<accession>A0A5B0RWF8</accession>